<feature type="compositionally biased region" description="Polar residues" evidence="3">
    <location>
        <begin position="109"/>
        <end position="120"/>
    </location>
</feature>
<comment type="subcellular location">
    <subcellularLocation>
        <location evidence="1">Cytoplasm</location>
    </subcellularLocation>
</comment>
<dbReference type="EnsemblPlants" id="AUR62042728-RA">
    <property type="protein sequence ID" value="AUR62042728-RA:cds"/>
    <property type="gene ID" value="AUR62042728"/>
</dbReference>
<dbReference type="GO" id="GO:0051082">
    <property type="term" value="F:unfolded protein binding"/>
    <property type="evidence" value="ECO:0007669"/>
    <property type="project" value="TreeGrafter"/>
</dbReference>
<dbReference type="GO" id="GO:0006950">
    <property type="term" value="P:response to stress"/>
    <property type="evidence" value="ECO:0007669"/>
    <property type="project" value="UniProtKB-ARBA"/>
</dbReference>
<dbReference type="PANTHER" id="PTHR12356:SF3">
    <property type="entry name" value="NUCLEAR MIGRATION PROTEIN NUDC"/>
    <property type="match status" value="1"/>
</dbReference>
<evidence type="ECO:0000313" key="6">
    <source>
        <dbReference type="Proteomes" id="UP000596660"/>
    </source>
</evidence>
<feature type="region of interest" description="Disordered" evidence="3">
    <location>
        <begin position="109"/>
        <end position="147"/>
    </location>
</feature>
<dbReference type="Gramene" id="AUR62042728-RA">
    <property type="protein sequence ID" value="AUR62042728-RA:cds"/>
    <property type="gene ID" value="AUR62042728"/>
</dbReference>
<evidence type="ECO:0000313" key="5">
    <source>
        <dbReference type="EnsemblPlants" id="AUR62042728-RA:cds"/>
    </source>
</evidence>
<dbReference type="PROSITE" id="PS51203">
    <property type="entry name" value="CS"/>
    <property type="match status" value="1"/>
</dbReference>
<feature type="compositionally biased region" description="Basic and acidic residues" evidence="3">
    <location>
        <begin position="123"/>
        <end position="147"/>
    </location>
</feature>
<dbReference type="Gene3D" id="2.60.40.790">
    <property type="match status" value="1"/>
</dbReference>
<reference evidence="5" key="2">
    <citation type="submission" date="2021-03" db="UniProtKB">
        <authorList>
            <consortium name="EnsemblPlants"/>
        </authorList>
    </citation>
    <scope>IDENTIFICATION</scope>
</reference>
<dbReference type="CDD" id="cd06467">
    <property type="entry name" value="p23_NUDC_like"/>
    <property type="match status" value="1"/>
</dbReference>
<reference evidence="5" key="1">
    <citation type="journal article" date="2017" name="Nature">
        <title>The genome of Chenopodium quinoa.</title>
        <authorList>
            <person name="Jarvis D.E."/>
            <person name="Ho Y.S."/>
            <person name="Lightfoot D.J."/>
            <person name="Schmoeckel S.M."/>
            <person name="Li B."/>
            <person name="Borm T.J.A."/>
            <person name="Ohyanagi H."/>
            <person name="Mineta K."/>
            <person name="Michell C.T."/>
            <person name="Saber N."/>
            <person name="Kharbatia N.M."/>
            <person name="Rupper R.R."/>
            <person name="Sharp A.R."/>
            <person name="Dally N."/>
            <person name="Boughton B.A."/>
            <person name="Woo Y.H."/>
            <person name="Gao G."/>
            <person name="Schijlen E.G.W.M."/>
            <person name="Guo X."/>
            <person name="Momin A.A."/>
            <person name="Negrao S."/>
            <person name="Al-Babili S."/>
            <person name="Gehring C."/>
            <person name="Roessner U."/>
            <person name="Jung C."/>
            <person name="Murphy K."/>
            <person name="Arold S.T."/>
            <person name="Gojobori T."/>
            <person name="van der Linden C.G."/>
            <person name="van Loo E.N."/>
            <person name="Jellen E.N."/>
            <person name="Maughan P.J."/>
            <person name="Tester M."/>
        </authorList>
    </citation>
    <scope>NUCLEOTIDE SEQUENCE [LARGE SCALE GENOMIC DNA]</scope>
    <source>
        <strain evidence="5">cv. PI 614886</strain>
    </source>
</reference>
<evidence type="ECO:0000259" key="4">
    <source>
        <dbReference type="PROSITE" id="PS51203"/>
    </source>
</evidence>
<dbReference type="GO" id="GO:0006457">
    <property type="term" value="P:protein folding"/>
    <property type="evidence" value="ECO:0007669"/>
    <property type="project" value="TreeGrafter"/>
</dbReference>
<dbReference type="AlphaFoldDB" id="A0A803N9U4"/>
<dbReference type="InterPro" id="IPR037898">
    <property type="entry name" value="NudC_fam"/>
</dbReference>
<dbReference type="GO" id="GO:0005737">
    <property type="term" value="C:cytoplasm"/>
    <property type="evidence" value="ECO:0007669"/>
    <property type="project" value="UniProtKB-SubCell"/>
</dbReference>
<feature type="domain" description="CS" evidence="4">
    <location>
        <begin position="33"/>
        <end position="135"/>
    </location>
</feature>
<dbReference type="InterPro" id="IPR008978">
    <property type="entry name" value="HSP20-like_chaperone"/>
</dbReference>
<evidence type="ECO:0000256" key="1">
    <source>
        <dbReference type="ARBA" id="ARBA00004496"/>
    </source>
</evidence>
<dbReference type="Pfam" id="PF04969">
    <property type="entry name" value="CS"/>
    <property type="match status" value="1"/>
</dbReference>
<dbReference type="PANTHER" id="PTHR12356">
    <property type="entry name" value="NUCLEAR MOVEMENT PROTEIN NUDC"/>
    <property type="match status" value="1"/>
</dbReference>
<keyword evidence="6" id="KW-1185">Reference proteome</keyword>
<dbReference type="SUPFAM" id="SSF49764">
    <property type="entry name" value="HSP20-like chaperones"/>
    <property type="match status" value="1"/>
</dbReference>
<dbReference type="InterPro" id="IPR007052">
    <property type="entry name" value="CS_dom"/>
</dbReference>
<dbReference type="Proteomes" id="UP000596660">
    <property type="component" value="Unplaced"/>
</dbReference>
<accession>A0A803N9U4</accession>
<keyword evidence="2" id="KW-0963">Cytoplasm</keyword>
<evidence type="ECO:0000256" key="2">
    <source>
        <dbReference type="ARBA" id="ARBA00022490"/>
    </source>
</evidence>
<name>A0A803N9U4_CHEQI</name>
<evidence type="ECO:0000256" key="3">
    <source>
        <dbReference type="SAM" id="MobiDB-lite"/>
    </source>
</evidence>
<proteinExistence type="predicted"/>
<protein>
    <recommendedName>
        <fullName evidence="4">CS domain-containing protein</fullName>
    </recommendedName>
</protein>
<sequence>MALRRFNNELRGVTVKEAPDKYIGAEPNKGNGQDLENYSWVQPLPEVTVSVPVPPGTNSRSISCEIKKNHLKVGLKGPPPIIDGDLYKPVKPDDCTQISWQYKAAANMTSTSMHPSNSPLKSRKPEPCSSKEDLYHSRSFGEGHLHF</sequence>
<organism evidence="5 6">
    <name type="scientific">Chenopodium quinoa</name>
    <name type="common">Quinoa</name>
    <dbReference type="NCBI Taxonomy" id="63459"/>
    <lineage>
        <taxon>Eukaryota</taxon>
        <taxon>Viridiplantae</taxon>
        <taxon>Streptophyta</taxon>
        <taxon>Embryophyta</taxon>
        <taxon>Tracheophyta</taxon>
        <taxon>Spermatophyta</taxon>
        <taxon>Magnoliopsida</taxon>
        <taxon>eudicotyledons</taxon>
        <taxon>Gunneridae</taxon>
        <taxon>Pentapetalae</taxon>
        <taxon>Caryophyllales</taxon>
        <taxon>Chenopodiaceae</taxon>
        <taxon>Chenopodioideae</taxon>
        <taxon>Atripliceae</taxon>
        <taxon>Chenopodium</taxon>
    </lineage>
</organism>